<dbReference type="AlphaFoldDB" id="A0A9N9GKF3"/>
<protein>
    <submittedName>
        <fullName evidence="1">10696_t:CDS:1</fullName>
    </submittedName>
</protein>
<reference evidence="1" key="1">
    <citation type="submission" date="2021-06" db="EMBL/GenBank/DDBJ databases">
        <authorList>
            <person name="Kallberg Y."/>
            <person name="Tangrot J."/>
            <person name="Rosling A."/>
        </authorList>
    </citation>
    <scope>NUCLEOTIDE SEQUENCE</scope>
    <source>
        <strain evidence="1">AZ414A</strain>
    </source>
</reference>
<proteinExistence type="predicted"/>
<organism evidence="1 2">
    <name type="scientific">Diversispora eburnea</name>
    <dbReference type="NCBI Taxonomy" id="1213867"/>
    <lineage>
        <taxon>Eukaryota</taxon>
        <taxon>Fungi</taxon>
        <taxon>Fungi incertae sedis</taxon>
        <taxon>Mucoromycota</taxon>
        <taxon>Glomeromycotina</taxon>
        <taxon>Glomeromycetes</taxon>
        <taxon>Diversisporales</taxon>
        <taxon>Diversisporaceae</taxon>
        <taxon>Diversispora</taxon>
    </lineage>
</organism>
<accession>A0A9N9GKF3</accession>
<evidence type="ECO:0000313" key="1">
    <source>
        <dbReference type="EMBL" id="CAG8612347.1"/>
    </source>
</evidence>
<name>A0A9N9GKF3_9GLOM</name>
<comment type="caution">
    <text evidence="1">The sequence shown here is derived from an EMBL/GenBank/DDBJ whole genome shotgun (WGS) entry which is preliminary data.</text>
</comment>
<dbReference type="Proteomes" id="UP000789706">
    <property type="component" value="Unassembled WGS sequence"/>
</dbReference>
<evidence type="ECO:0000313" key="2">
    <source>
        <dbReference type="Proteomes" id="UP000789706"/>
    </source>
</evidence>
<keyword evidence="2" id="KW-1185">Reference proteome</keyword>
<dbReference type="EMBL" id="CAJVPK010002404">
    <property type="protein sequence ID" value="CAG8612347.1"/>
    <property type="molecule type" value="Genomic_DNA"/>
</dbReference>
<dbReference type="OrthoDB" id="2434003at2759"/>
<sequence>MRNKFVTDLNKLEDGLIYAKLVYDKIWRESEENIANSTIILSIIWALLKNLPISDSFFISTLEKQSIASANKKGDGFMRRYPDIMFVTKYWETIFELMFLLNLYCSKKINDNVKLWREYNDELFWMH</sequence>
<gene>
    <name evidence="1" type="ORF">DEBURN_LOCUS10028</name>
</gene>